<keyword evidence="3" id="KW-1185">Reference proteome</keyword>
<name>A0A5C6PBM3_9TELE</name>
<dbReference type="Proteomes" id="UP000324091">
    <property type="component" value="Chromosome 13"/>
</dbReference>
<comment type="caution">
    <text evidence="2">The sequence shown here is derived from an EMBL/GenBank/DDBJ whole genome shotgun (WGS) entry which is preliminary data.</text>
</comment>
<dbReference type="AlphaFoldDB" id="A0A5C6PBM3"/>
<proteinExistence type="predicted"/>
<organism evidence="2 3">
    <name type="scientific">Takifugu flavidus</name>
    <name type="common">sansaifugu</name>
    <dbReference type="NCBI Taxonomy" id="433684"/>
    <lineage>
        <taxon>Eukaryota</taxon>
        <taxon>Metazoa</taxon>
        <taxon>Chordata</taxon>
        <taxon>Craniata</taxon>
        <taxon>Vertebrata</taxon>
        <taxon>Euteleostomi</taxon>
        <taxon>Actinopterygii</taxon>
        <taxon>Neopterygii</taxon>
        <taxon>Teleostei</taxon>
        <taxon>Neoteleostei</taxon>
        <taxon>Acanthomorphata</taxon>
        <taxon>Eupercaria</taxon>
        <taxon>Tetraodontiformes</taxon>
        <taxon>Tetradontoidea</taxon>
        <taxon>Tetraodontidae</taxon>
        <taxon>Takifugu</taxon>
    </lineage>
</organism>
<evidence type="ECO:0000313" key="3">
    <source>
        <dbReference type="Proteomes" id="UP000324091"/>
    </source>
</evidence>
<protein>
    <submittedName>
        <fullName evidence="2">Uncharacterized protein</fullName>
    </submittedName>
</protein>
<evidence type="ECO:0000313" key="2">
    <source>
        <dbReference type="EMBL" id="TWW76419.1"/>
    </source>
</evidence>
<accession>A0A5C6PBM3</accession>
<feature type="region of interest" description="Disordered" evidence="1">
    <location>
        <begin position="1"/>
        <end position="25"/>
    </location>
</feature>
<feature type="compositionally biased region" description="Low complexity" evidence="1">
    <location>
        <begin position="11"/>
        <end position="20"/>
    </location>
</feature>
<reference evidence="2 3" key="1">
    <citation type="submission" date="2019-04" db="EMBL/GenBank/DDBJ databases">
        <title>Chromosome genome assembly for Takifugu flavidus.</title>
        <authorList>
            <person name="Xiao S."/>
        </authorList>
    </citation>
    <scope>NUCLEOTIDE SEQUENCE [LARGE SCALE GENOMIC DNA]</scope>
    <source>
        <strain evidence="2">HTHZ2018</strain>
        <tissue evidence="2">Muscle</tissue>
    </source>
</reference>
<evidence type="ECO:0000256" key="1">
    <source>
        <dbReference type="SAM" id="MobiDB-lite"/>
    </source>
</evidence>
<dbReference type="EMBL" id="RHFK02000005">
    <property type="protein sequence ID" value="TWW76419.1"/>
    <property type="molecule type" value="Genomic_DNA"/>
</dbReference>
<sequence>MPAARLDGTERTPTSHTHVHTPTETHTVERTMVVQGAVTPGRTRRLMLKLPVGTLRRNSGERGCLRLCLL</sequence>
<gene>
    <name evidence="2" type="ORF">D4764_13G0010810</name>
</gene>